<proteinExistence type="predicted"/>
<dbReference type="EMBL" id="OB792732">
    <property type="protein sequence ID" value="CAD7423935.1"/>
    <property type="molecule type" value="Genomic_DNA"/>
</dbReference>
<organism evidence="1">
    <name type="scientific">Timema monikensis</name>
    <dbReference type="NCBI Taxonomy" id="170555"/>
    <lineage>
        <taxon>Eukaryota</taxon>
        <taxon>Metazoa</taxon>
        <taxon>Ecdysozoa</taxon>
        <taxon>Arthropoda</taxon>
        <taxon>Hexapoda</taxon>
        <taxon>Insecta</taxon>
        <taxon>Pterygota</taxon>
        <taxon>Neoptera</taxon>
        <taxon>Polyneoptera</taxon>
        <taxon>Phasmatodea</taxon>
        <taxon>Timematodea</taxon>
        <taxon>Timematoidea</taxon>
        <taxon>Timematidae</taxon>
        <taxon>Timema</taxon>
    </lineage>
</organism>
<evidence type="ECO:0000313" key="1">
    <source>
        <dbReference type="EMBL" id="CAD7423935.1"/>
    </source>
</evidence>
<dbReference type="AlphaFoldDB" id="A0A7R9DY78"/>
<protein>
    <submittedName>
        <fullName evidence="1">Uncharacterized protein</fullName>
    </submittedName>
</protein>
<sequence length="417" mass="46102">MVRSSPLITLEIELGLNPAGEAFREVLDYPFRAGASKAVLVVLGQSCELSQLSGVTCILTPWLPMVRQRNNRPDVGCYLKRSHDHVEDTRTRYKLDTPHCIQTRHSSLYPDLTLLTVSRLNTPHCIQTRHSSLLDTPHCIQTRHSSLYSTLHLVCPSQLQNFRLLLAQKITRDLGTSVHVIGPVDDLKLTGKDNKLVKQIVDFRLIGASCPAKVQLISTSSALPEMFDTGEPIKSRNKPSQISAHALKDYHSSVADVTAGDVLFVCVFVPGFDGNNVFVLADAKKKGGEGNSELRKVLTHKPDPCLQYPQNTYGTTFVSQNFLEARASGRKQFLQVVSHRLADALSTELYEDCICFLRDGAHAETRCRVSGRKERERLEVSNARIGQGLVMCCRDTHCLGYPGVEGATVKGQKGVKG</sequence>
<gene>
    <name evidence="1" type="ORF">TMSB3V08_LOCUS903</name>
</gene>
<name>A0A7R9DY78_9NEOP</name>
<accession>A0A7R9DY78</accession>
<reference evidence="1" key="1">
    <citation type="submission" date="2020-11" db="EMBL/GenBank/DDBJ databases">
        <authorList>
            <person name="Tran Van P."/>
        </authorList>
    </citation>
    <scope>NUCLEOTIDE SEQUENCE</scope>
</reference>